<reference evidence="2 3" key="1">
    <citation type="submission" date="2014-04" db="EMBL/GenBank/DDBJ databases">
        <authorList>
            <consortium name="DOE Joint Genome Institute"/>
            <person name="Kuo A."/>
            <person name="Kohler A."/>
            <person name="Costa M.D."/>
            <person name="Nagy L.G."/>
            <person name="Floudas D."/>
            <person name="Copeland A."/>
            <person name="Barry K.W."/>
            <person name="Cichocki N."/>
            <person name="Veneault-Fourrey C."/>
            <person name="LaButti K."/>
            <person name="Lindquist E.A."/>
            <person name="Lipzen A."/>
            <person name="Lundell T."/>
            <person name="Morin E."/>
            <person name="Murat C."/>
            <person name="Sun H."/>
            <person name="Tunlid A."/>
            <person name="Henrissat B."/>
            <person name="Grigoriev I.V."/>
            <person name="Hibbett D.S."/>
            <person name="Martin F."/>
            <person name="Nordberg H.P."/>
            <person name="Cantor M.N."/>
            <person name="Hua S.X."/>
        </authorList>
    </citation>
    <scope>NUCLEOTIDE SEQUENCE [LARGE SCALE GENOMIC DNA]</scope>
    <source>
        <strain evidence="2 3">Marx 270</strain>
    </source>
</reference>
<name>A0A0C3JJC4_PISTI</name>
<dbReference type="HOGENOM" id="CLU_062064_2_0_1"/>
<reference evidence="3" key="2">
    <citation type="submission" date="2015-01" db="EMBL/GenBank/DDBJ databases">
        <title>Evolutionary Origins and Diversification of the Mycorrhizal Mutualists.</title>
        <authorList>
            <consortium name="DOE Joint Genome Institute"/>
            <consortium name="Mycorrhizal Genomics Consortium"/>
            <person name="Kohler A."/>
            <person name="Kuo A."/>
            <person name="Nagy L.G."/>
            <person name="Floudas D."/>
            <person name="Copeland A."/>
            <person name="Barry K.W."/>
            <person name="Cichocki N."/>
            <person name="Veneault-Fourrey C."/>
            <person name="LaButti K."/>
            <person name="Lindquist E.A."/>
            <person name="Lipzen A."/>
            <person name="Lundell T."/>
            <person name="Morin E."/>
            <person name="Murat C."/>
            <person name="Riley R."/>
            <person name="Ohm R."/>
            <person name="Sun H."/>
            <person name="Tunlid A."/>
            <person name="Henrissat B."/>
            <person name="Grigoriev I.V."/>
            <person name="Hibbett D.S."/>
            <person name="Martin F."/>
        </authorList>
    </citation>
    <scope>NUCLEOTIDE SEQUENCE [LARGE SCALE GENOMIC DNA]</scope>
    <source>
        <strain evidence="3">Marx 270</strain>
    </source>
</reference>
<dbReference type="AlphaFoldDB" id="A0A0C3JJC4"/>
<gene>
    <name evidence="2" type="ORF">M404DRAFT_32040</name>
</gene>
<feature type="compositionally biased region" description="Acidic residues" evidence="1">
    <location>
        <begin position="119"/>
        <end position="134"/>
    </location>
</feature>
<accession>A0A0C3JJC4</accession>
<dbReference type="InParanoid" id="A0A0C3JJC4"/>
<feature type="region of interest" description="Disordered" evidence="1">
    <location>
        <begin position="1"/>
        <end position="25"/>
    </location>
</feature>
<dbReference type="EMBL" id="KN832025">
    <property type="protein sequence ID" value="KIN97691.1"/>
    <property type="molecule type" value="Genomic_DNA"/>
</dbReference>
<organism evidence="2 3">
    <name type="scientific">Pisolithus tinctorius Marx 270</name>
    <dbReference type="NCBI Taxonomy" id="870435"/>
    <lineage>
        <taxon>Eukaryota</taxon>
        <taxon>Fungi</taxon>
        <taxon>Dikarya</taxon>
        <taxon>Basidiomycota</taxon>
        <taxon>Agaricomycotina</taxon>
        <taxon>Agaricomycetes</taxon>
        <taxon>Agaricomycetidae</taxon>
        <taxon>Boletales</taxon>
        <taxon>Sclerodermatineae</taxon>
        <taxon>Pisolithaceae</taxon>
        <taxon>Pisolithus</taxon>
    </lineage>
</organism>
<evidence type="ECO:0000256" key="1">
    <source>
        <dbReference type="SAM" id="MobiDB-lite"/>
    </source>
</evidence>
<keyword evidence="3" id="KW-1185">Reference proteome</keyword>
<proteinExistence type="predicted"/>
<evidence type="ECO:0000313" key="3">
    <source>
        <dbReference type="Proteomes" id="UP000054217"/>
    </source>
</evidence>
<protein>
    <submittedName>
        <fullName evidence="2">Uncharacterized protein</fullName>
    </submittedName>
</protein>
<evidence type="ECO:0000313" key="2">
    <source>
        <dbReference type="EMBL" id="KIN97691.1"/>
    </source>
</evidence>
<dbReference type="Proteomes" id="UP000054217">
    <property type="component" value="Unassembled WGS sequence"/>
</dbReference>
<sequence>MEEADNEWEAGGEDKEPATLHEGPLGVGVSSWWAEWEWEWQLQAAERYAEAHEKAVTAFERMAMASEWMAEAAEWTANEWGLYCGGWKRPQSEVVEDKDKEVDEGVEGDNEEEVKGEQEGGEEQEGGGEQAMEE</sequence>
<feature type="compositionally biased region" description="Acidic residues" evidence="1">
    <location>
        <begin position="1"/>
        <end position="11"/>
    </location>
</feature>
<feature type="region of interest" description="Disordered" evidence="1">
    <location>
        <begin position="91"/>
        <end position="134"/>
    </location>
</feature>